<organism evidence="2 3">
    <name type="scientific">Cephus cinctus</name>
    <name type="common">Wheat stem sawfly</name>
    <dbReference type="NCBI Taxonomy" id="211228"/>
    <lineage>
        <taxon>Eukaryota</taxon>
        <taxon>Metazoa</taxon>
        <taxon>Ecdysozoa</taxon>
        <taxon>Arthropoda</taxon>
        <taxon>Hexapoda</taxon>
        <taxon>Insecta</taxon>
        <taxon>Pterygota</taxon>
        <taxon>Neoptera</taxon>
        <taxon>Endopterygota</taxon>
        <taxon>Hymenoptera</taxon>
        <taxon>Cephoidea</taxon>
        <taxon>Cephidae</taxon>
        <taxon>Cephus</taxon>
    </lineage>
</organism>
<dbReference type="RefSeq" id="XP_024936296.1">
    <property type="nucleotide sequence ID" value="XM_025080528.1"/>
</dbReference>
<dbReference type="KEGG" id="ccin:112493719"/>
<dbReference type="Proteomes" id="UP000694920">
    <property type="component" value="Unplaced"/>
</dbReference>
<keyword evidence="2" id="KW-1185">Reference proteome</keyword>
<evidence type="ECO:0000313" key="3">
    <source>
        <dbReference type="RefSeq" id="XP_024936296.1"/>
    </source>
</evidence>
<feature type="chain" id="PRO_5042517828" evidence="1">
    <location>
        <begin position="20"/>
        <end position="295"/>
    </location>
</feature>
<feature type="signal peptide" evidence="1">
    <location>
        <begin position="1"/>
        <end position="19"/>
    </location>
</feature>
<dbReference type="AlphaFoldDB" id="A0AAJ7R8L5"/>
<keyword evidence="1" id="KW-0732">Signal</keyword>
<sequence length="295" mass="34839">MVLMLELASISIFSACVSAFFCMITNGTCKVPKLISLKYGWLRPQLFNNFSWSNRNTKVCKILANQELDAYYPINNKKCCNFHMHNEHSAYDRKITPQDQSVVIRNKNGDALKIYKKKSWPRYKPKINDTEKIKHQKTALDYAINNLKNYLQYTEPVRYLEFCKSPYWEKLRTETCANAKQIARNCKFCGKLENVTVNSCIRDRLSKSKLNFGDEREIQRYIECKKAIHKKKWRIKLARALNIPRKYNYDSLNVPVKSPSSNFIVIPVEKQLYFNRNSCYLDALRNRKNKTDRKK</sequence>
<proteinExistence type="predicted"/>
<evidence type="ECO:0000313" key="2">
    <source>
        <dbReference type="Proteomes" id="UP000694920"/>
    </source>
</evidence>
<protein>
    <submittedName>
        <fullName evidence="3">Uncharacterized protein LOC112493719</fullName>
    </submittedName>
</protein>
<evidence type="ECO:0000256" key="1">
    <source>
        <dbReference type="SAM" id="SignalP"/>
    </source>
</evidence>
<dbReference type="GeneID" id="112493719"/>
<gene>
    <name evidence="3" type="primary">LOC112493719</name>
</gene>
<name>A0AAJ7R8L5_CEPCN</name>
<reference evidence="3" key="1">
    <citation type="submission" date="2025-08" db="UniProtKB">
        <authorList>
            <consortium name="RefSeq"/>
        </authorList>
    </citation>
    <scope>IDENTIFICATION</scope>
</reference>
<accession>A0AAJ7R8L5</accession>